<organism evidence="14 15">
    <name type="scientific">Nocardioides panacihumi</name>
    <dbReference type="NCBI Taxonomy" id="400774"/>
    <lineage>
        <taxon>Bacteria</taxon>
        <taxon>Bacillati</taxon>
        <taxon>Actinomycetota</taxon>
        <taxon>Actinomycetes</taxon>
        <taxon>Propionibacteriales</taxon>
        <taxon>Nocardioidaceae</taxon>
        <taxon>Nocardioides</taxon>
    </lineage>
</organism>
<protein>
    <recommendedName>
        <fullName evidence="4 9">Beta-lactamase</fullName>
        <ecNumber evidence="4 9">3.5.2.6</ecNumber>
    </recommendedName>
</protein>
<feature type="domain" description="Penicillin-binding protein transpeptidase" evidence="11">
    <location>
        <begin position="353"/>
        <end position="628"/>
    </location>
</feature>
<evidence type="ECO:0000313" key="15">
    <source>
        <dbReference type="Proteomes" id="UP001500571"/>
    </source>
</evidence>
<sequence length="630" mass="65068">MRLPALPATLAALALVATGCTGSDGSGAEKVADRLAAQLQHHTLTGVPLESRSTVFDDQVAALKKYDVAVAASRVKADGDAATADLRWTWRIGTRTWTYRTTAHLARTGDTWKVDWRPDTLAPGLTDQERLEVARTTPARADILGAGGRPIVTQRRIYRYGLDKARVPAADVPALARRVAKAVGIAPGPFVTEAKAAGPKAFVEAIVLRPSDARDHVDPDFGHIPGALVLAGTRALAPDRDFGAELLGQVGPATAEVVQKSKGRVESGDEVGLSGLEGRYDEQLAGAATTEVRAATVTCTPAGACTRTGQKRVLADWAGHPGSPLQLTLDVDLQAKAERILAAAGGERSPASAIVAIRPSTGDVLVAANGPGNHGLNAATFGQYAPGSTFKIVTSLALLRAGLKPQDMVTCPPTIDVDGRRFKNYADYPASRLGKVTYRTAIANSCNTAVIGQRDRLGGRALADAAASLGLGVDHDLGFPAYFGQVPPASGETEKAADVIGQGKVLAGPLAMATVAASVAAGRTVVPHLLAGKAPAADPRLPLTAPEAHALHDLMRAVVTEGSGRFLASLGGDIGAKTGTAEYGTARADGSLPTHTWMIATRGDLAVAVFVETGESGSQTAGPLLKSFLS</sequence>
<dbReference type="PANTHER" id="PTHR30627:SF24">
    <property type="entry name" value="PENICILLIN-BINDING PROTEIN 4B"/>
    <property type="match status" value="1"/>
</dbReference>
<evidence type="ECO:0000313" key="14">
    <source>
        <dbReference type="EMBL" id="GAA1953861.1"/>
    </source>
</evidence>
<feature type="domain" description="Penicillin-binding protein dimerisation" evidence="12">
    <location>
        <begin position="136"/>
        <end position="288"/>
    </location>
</feature>
<evidence type="ECO:0000256" key="6">
    <source>
        <dbReference type="ARBA" id="ARBA00022801"/>
    </source>
</evidence>
<evidence type="ECO:0000256" key="7">
    <source>
        <dbReference type="ARBA" id="ARBA00023136"/>
    </source>
</evidence>
<evidence type="ECO:0000259" key="13">
    <source>
        <dbReference type="Pfam" id="PF05223"/>
    </source>
</evidence>
<comment type="subcellular location">
    <subcellularLocation>
        <location evidence="1">Membrane</location>
    </subcellularLocation>
</comment>
<dbReference type="InterPro" id="IPR007887">
    <property type="entry name" value="MecA_N"/>
</dbReference>
<dbReference type="InterPro" id="IPR036138">
    <property type="entry name" value="PBP_dimer_sf"/>
</dbReference>
<dbReference type="SUPFAM" id="SSF56601">
    <property type="entry name" value="beta-lactamase/transpeptidase-like"/>
    <property type="match status" value="1"/>
</dbReference>
<evidence type="ECO:0000256" key="8">
    <source>
        <dbReference type="ARBA" id="ARBA00023251"/>
    </source>
</evidence>
<dbReference type="PROSITE" id="PS51257">
    <property type="entry name" value="PROKAR_LIPOPROTEIN"/>
    <property type="match status" value="1"/>
</dbReference>
<accession>A0ABN2QLQ2</accession>
<evidence type="ECO:0000256" key="1">
    <source>
        <dbReference type="ARBA" id="ARBA00004370"/>
    </source>
</evidence>
<evidence type="ECO:0000259" key="11">
    <source>
        <dbReference type="Pfam" id="PF00905"/>
    </source>
</evidence>
<comment type="catalytic activity">
    <reaction evidence="9">
        <text>a beta-lactam + H2O = a substituted beta-amino acid</text>
        <dbReference type="Rhea" id="RHEA:20401"/>
        <dbReference type="ChEBI" id="CHEBI:15377"/>
        <dbReference type="ChEBI" id="CHEBI:35627"/>
        <dbReference type="ChEBI" id="CHEBI:140347"/>
        <dbReference type="EC" id="3.5.2.6"/>
    </reaction>
</comment>
<evidence type="ECO:0000256" key="9">
    <source>
        <dbReference type="RuleBase" id="RU361140"/>
    </source>
</evidence>
<evidence type="ECO:0000256" key="4">
    <source>
        <dbReference type="ARBA" id="ARBA00012865"/>
    </source>
</evidence>
<dbReference type="EMBL" id="BAAAPB010000001">
    <property type="protein sequence ID" value="GAA1953861.1"/>
    <property type="molecule type" value="Genomic_DNA"/>
</dbReference>
<evidence type="ECO:0000256" key="10">
    <source>
        <dbReference type="SAM" id="SignalP"/>
    </source>
</evidence>
<dbReference type="SUPFAM" id="SSF56519">
    <property type="entry name" value="Penicillin binding protein dimerisation domain"/>
    <property type="match status" value="1"/>
</dbReference>
<dbReference type="InterPro" id="IPR002137">
    <property type="entry name" value="Beta-lactam_class-D_AS"/>
</dbReference>
<dbReference type="InterPro" id="IPR001460">
    <property type="entry name" value="PCN-bd_Tpept"/>
</dbReference>
<evidence type="ECO:0000259" key="12">
    <source>
        <dbReference type="Pfam" id="PF03717"/>
    </source>
</evidence>
<keyword evidence="6 9" id="KW-0378">Hydrolase</keyword>
<dbReference type="Gene3D" id="3.40.710.10">
    <property type="entry name" value="DD-peptidase/beta-lactamase superfamily"/>
    <property type="match status" value="1"/>
</dbReference>
<dbReference type="EC" id="3.5.2.6" evidence="4 9"/>
<dbReference type="PROSITE" id="PS00337">
    <property type="entry name" value="BETA_LACTAMASE_D"/>
    <property type="match status" value="1"/>
</dbReference>
<dbReference type="PANTHER" id="PTHR30627">
    <property type="entry name" value="PEPTIDOGLYCAN D,D-TRANSPEPTIDASE"/>
    <property type="match status" value="1"/>
</dbReference>
<keyword evidence="5 10" id="KW-0732">Signal</keyword>
<dbReference type="InterPro" id="IPR050515">
    <property type="entry name" value="Beta-lactam/transpept"/>
</dbReference>
<comment type="caution">
    <text evidence="14">The sequence shown here is derived from an EMBL/GenBank/DDBJ whole genome shotgun (WGS) entry which is preliminary data.</text>
</comment>
<name>A0ABN2QLQ2_9ACTN</name>
<dbReference type="RefSeq" id="WP_344043276.1">
    <property type="nucleotide sequence ID" value="NZ_BAAAPB010000001.1"/>
</dbReference>
<feature type="signal peptide" evidence="10">
    <location>
        <begin position="1"/>
        <end position="19"/>
    </location>
</feature>
<dbReference type="InterPro" id="IPR005311">
    <property type="entry name" value="PBP_dimer"/>
</dbReference>
<keyword evidence="7" id="KW-0472">Membrane</keyword>
<feature type="chain" id="PRO_5047163659" description="Beta-lactamase" evidence="10">
    <location>
        <begin position="20"/>
        <end position="630"/>
    </location>
</feature>
<comment type="similarity">
    <text evidence="3 9">Belongs to the class-D beta-lactamase family.</text>
</comment>
<keyword evidence="8 9" id="KW-0046">Antibiotic resistance</keyword>
<dbReference type="Pfam" id="PF05223">
    <property type="entry name" value="MecA_N"/>
    <property type="match status" value="1"/>
</dbReference>
<dbReference type="Gene3D" id="3.90.1310.10">
    <property type="entry name" value="Penicillin-binding protein 2a (Domain 2)"/>
    <property type="match status" value="1"/>
</dbReference>
<gene>
    <name evidence="14" type="ORF">GCM10009798_11300</name>
</gene>
<reference evidence="14 15" key="1">
    <citation type="journal article" date="2019" name="Int. J. Syst. Evol. Microbiol.">
        <title>The Global Catalogue of Microorganisms (GCM) 10K type strain sequencing project: providing services to taxonomists for standard genome sequencing and annotation.</title>
        <authorList>
            <consortium name="The Broad Institute Genomics Platform"/>
            <consortium name="The Broad Institute Genome Sequencing Center for Infectious Disease"/>
            <person name="Wu L."/>
            <person name="Ma J."/>
        </authorList>
    </citation>
    <scope>NUCLEOTIDE SEQUENCE [LARGE SCALE GENOMIC DNA]</scope>
    <source>
        <strain evidence="14 15">JCM 15309</strain>
    </source>
</reference>
<evidence type="ECO:0000256" key="5">
    <source>
        <dbReference type="ARBA" id="ARBA00022729"/>
    </source>
</evidence>
<dbReference type="Proteomes" id="UP001500571">
    <property type="component" value="Unassembled WGS sequence"/>
</dbReference>
<evidence type="ECO:0000256" key="3">
    <source>
        <dbReference type="ARBA" id="ARBA00007898"/>
    </source>
</evidence>
<evidence type="ECO:0000256" key="2">
    <source>
        <dbReference type="ARBA" id="ARBA00007171"/>
    </source>
</evidence>
<dbReference type="InterPro" id="IPR012338">
    <property type="entry name" value="Beta-lactam/transpept-like"/>
</dbReference>
<dbReference type="Pfam" id="PF00905">
    <property type="entry name" value="Transpeptidase"/>
    <property type="match status" value="1"/>
</dbReference>
<keyword evidence="15" id="KW-1185">Reference proteome</keyword>
<feature type="domain" description="NTF2-like N-terminal transpeptidase" evidence="13">
    <location>
        <begin position="66"/>
        <end position="128"/>
    </location>
</feature>
<comment type="similarity">
    <text evidence="2">Belongs to the transpeptidase family.</text>
</comment>
<dbReference type="Pfam" id="PF03717">
    <property type="entry name" value="PBP_dimer"/>
    <property type="match status" value="1"/>
</dbReference>
<proteinExistence type="inferred from homology"/>